<protein>
    <submittedName>
        <fullName evidence="2">Uncharacterized protein</fullName>
    </submittedName>
</protein>
<dbReference type="WBParaSite" id="jg8132">
    <property type="protein sequence ID" value="jg8132"/>
    <property type="gene ID" value="jg8132"/>
</dbReference>
<evidence type="ECO:0000313" key="1">
    <source>
        <dbReference type="Proteomes" id="UP000887574"/>
    </source>
</evidence>
<reference evidence="2" key="1">
    <citation type="submission" date="2022-11" db="UniProtKB">
        <authorList>
            <consortium name="WormBaseParasite"/>
        </authorList>
    </citation>
    <scope>IDENTIFICATION</scope>
</reference>
<keyword evidence="1" id="KW-1185">Reference proteome</keyword>
<dbReference type="Proteomes" id="UP000887574">
    <property type="component" value="Unplaced"/>
</dbReference>
<proteinExistence type="predicted"/>
<name>A0A915EPL4_9BILA</name>
<accession>A0A915EPL4</accession>
<organism evidence="1 2">
    <name type="scientific">Ditylenchus dipsaci</name>
    <dbReference type="NCBI Taxonomy" id="166011"/>
    <lineage>
        <taxon>Eukaryota</taxon>
        <taxon>Metazoa</taxon>
        <taxon>Ecdysozoa</taxon>
        <taxon>Nematoda</taxon>
        <taxon>Chromadorea</taxon>
        <taxon>Rhabditida</taxon>
        <taxon>Tylenchina</taxon>
        <taxon>Tylenchomorpha</taxon>
        <taxon>Sphaerularioidea</taxon>
        <taxon>Anguinidae</taxon>
        <taxon>Anguininae</taxon>
        <taxon>Ditylenchus</taxon>
    </lineage>
</organism>
<sequence length="184" mass="20853">MSVSLQSTSASLTGLSFKAAKKRYKGPHIREIVEDRHVTLGWQHATQVGRILRQTISDTVGQFRETIHAIPLAIGKIVVKRTIYVIEDQNCMHLDITVQMIAFDCTLKWEPLDVTAVVITKNHIIGKMYDVITYPVIPHIKKGDNFRAKFTGTQFCDDLCQVKSTTLSNSKRLASREEHTEDEE</sequence>
<dbReference type="AlphaFoldDB" id="A0A915EPL4"/>
<evidence type="ECO:0000313" key="2">
    <source>
        <dbReference type="WBParaSite" id="jg8132"/>
    </source>
</evidence>